<keyword evidence="1" id="KW-0812">Transmembrane</keyword>
<feature type="transmembrane region" description="Helical" evidence="1">
    <location>
        <begin position="138"/>
        <end position="159"/>
    </location>
</feature>
<keyword evidence="1" id="KW-1133">Transmembrane helix</keyword>
<feature type="transmembrane region" description="Helical" evidence="1">
    <location>
        <begin position="12"/>
        <end position="33"/>
    </location>
</feature>
<accession>A0A919BCH0</accession>
<organism evidence="2 3">
    <name type="scientific">Thalassotalea marina</name>
    <dbReference type="NCBI Taxonomy" id="1673741"/>
    <lineage>
        <taxon>Bacteria</taxon>
        <taxon>Pseudomonadati</taxon>
        <taxon>Pseudomonadota</taxon>
        <taxon>Gammaproteobacteria</taxon>
        <taxon>Alteromonadales</taxon>
        <taxon>Colwelliaceae</taxon>
        <taxon>Thalassotalea</taxon>
    </lineage>
</organism>
<keyword evidence="1" id="KW-0472">Membrane</keyword>
<dbReference type="Proteomes" id="UP000623842">
    <property type="component" value="Unassembled WGS sequence"/>
</dbReference>
<protein>
    <recommendedName>
        <fullName evidence="4">YkuD domain-containing protein</fullName>
    </recommendedName>
</protein>
<evidence type="ECO:0000256" key="1">
    <source>
        <dbReference type="SAM" id="Phobius"/>
    </source>
</evidence>
<reference evidence="2" key="1">
    <citation type="journal article" date="2014" name="Int. J. Syst. Evol. Microbiol.">
        <title>Complete genome sequence of Corynebacterium casei LMG S-19264T (=DSM 44701T), isolated from a smear-ripened cheese.</title>
        <authorList>
            <consortium name="US DOE Joint Genome Institute (JGI-PGF)"/>
            <person name="Walter F."/>
            <person name="Albersmeier A."/>
            <person name="Kalinowski J."/>
            <person name="Ruckert C."/>
        </authorList>
    </citation>
    <scope>NUCLEOTIDE SEQUENCE</scope>
    <source>
        <strain evidence="2">KCTC 42731</strain>
    </source>
</reference>
<reference evidence="2" key="2">
    <citation type="submission" date="2020-09" db="EMBL/GenBank/DDBJ databases">
        <authorList>
            <person name="Sun Q."/>
            <person name="Kim S."/>
        </authorList>
    </citation>
    <scope>NUCLEOTIDE SEQUENCE</scope>
    <source>
        <strain evidence="2">KCTC 42731</strain>
    </source>
</reference>
<evidence type="ECO:0000313" key="3">
    <source>
        <dbReference type="Proteomes" id="UP000623842"/>
    </source>
</evidence>
<evidence type="ECO:0008006" key="4">
    <source>
        <dbReference type="Google" id="ProtNLM"/>
    </source>
</evidence>
<evidence type="ECO:0000313" key="2">
    <source>
        <dbReference type="EMBL" id="GHF82474.1"/>
    </source>
</evidence>
<dbReference type="AlphaFoldDB" id="A0A919BCH0"/>
<comment type="caution">
    <text evidence="2">The sequence shown here is derived from an EMBL/GenBank/DDBJ whole genome shotgun (WGS) entry which is preliminary data.</text>
</comment>
<proteinExistence type="predicted"/>
<gene>
    <name evidence="2" type="ORF">GCM10017161_07060</name>
</gene>
<name>A0A919BCH0_9GAMM</name>
<dbReference type="EMBL" id="BNCK01000002">
    <property type="protein sequence ID" value="GHF82474.1"/>
    <property type="molecule type" value="Genomic_DNA"/>
</dbReference>
<dbReference type="RefSeq" id="WP_189767371.1">
    <property type="nucleotide sequence ID" value="NZ_BNCK01000002.1"/>
</dbReference>
<keyword evidence="3" id="KW-1185">Reference proteome</keyword>
<sequence length="303" mass="32530">MDKETINKSAWIVGGILLFSGIFLAFGEPSFQFQQNWSQNLQSRLALMMAVAVLIERSVEVYLNSHGLNGNSAACLSLSAKNHATQIIAAKASLILGVLAAFAGVRLMDVFGIPVAGSATTTFILRSCWYGIDVVISGGLLAGGAAIFHEIINILQIGLARIKALFSVSETPSSRNNGPLDVTPDKYYTIDVVRESADSGTLRFQDGSTNIETPCWWEGGKEIEARIYKNCSKTVMATKGYISVYIKGATTPGSTVEDIFIHKGTSPSASDGCIVIRPSEMSRLYNAINPSNGHNVTINVTDK</sequence>